<evidence type="ECO:0000256" key="2">
    <source>
        <dbReference type="ARBA" id="ARBA00005695"/>
    </source>
</evidence>
<evidence type="ECO:0000259" key="4">
    <source>
        <dbReference type="Pfam" id="PF00496"/>
    </source>
</evidence>
<dbReference type="PIRSF" id="PIRSF002741">
    <property type="entry name" value="MppA"/>
    <property type="match status" value="1"/>
</dbReference>
<dbReference type="InterPro" id="IPR039424">
    <property type="entry name" value="SBP_5"/>
</dbReference>
<proteinExistence type="inferred from homology"/>
<dbReference type="InterPro" id="IPR030678">
    <property type="entry name" value="Peptide/Ni-bd"/>
</dbReference>
<dbReference type="GO" id="GO:0015675">
    <property type="term" value="P:nickel cation transport"/>
    <property type="evidence" value="ECO:0007669"/>
    <property type="project" value="InterPro"/>
</dbReference>
<dbReference type="InterPro" id="IPR023765">
    <property type="entry name" value="SBP_5_CS"/>
</dbReference>
<protein>
    <submittedName>
        <fullName evidence="5">Nickel transporter subunit periplasmic-binding component of ABC superfamily</fullName>
    </submittedName>
</protein>
<dbReference type="CDD" id="cd08489">
    <property type="entry name" value="PBP2_NikA"/>
    <property type="match status" value="1"/>
</dbReference>
<dbReference type="PANTHER" id="PTHR30290:SF37">
    <property type="entry name" value="NICKEL-BINDING PERIPLASMIC PROTEIN"/>
    <property type="match status" value="1"/>
</dbReference>
<dbReference type="AlphaFoldDB" id="A0A212LVS7"/>
<evidence type="ECO:0000256" key="1">
    <source>
        <dbReference type="ARBA" id="ARBA00004193"/>
    </source>
</evidence>
<dbReference type="GO" id="GO:0030288">
    <property type="term" value="C:outer membrane-bounded periplasmic space"/>
    <property type="evidence" value="ECO:0007669"/>
    <property type="project" value="TreeGrafter"/>
</dbReference>
<dbReference type="Pfam" id="PF00496">
    <property type="entry name" value="SBP_bac_5"/>
    <property type="match status" value="1"/>
</dbReference>
<comment type="subcellular location">
    <subcellularLocation>
        <location evidence="1">Cell membrane</location>
        <topology evidence="1">Lipid-anchor</topology>
    </subcellularLocation>
</comment>
<evidence type="ECO:0000313" key="5">
    <source>
        <dbReference type="EMBL" id="SCM81616.1"/>
    </source>
</evidence>
<gene>
    <name evidence="5" type="primary">nikA</name>
    <name evidence="5" type="ORF">KL86SPO_40100</name>
</gene>
<accession>A0A212LVS7</accession>
<comment type="similarity">
    <text evidence="2">Belongs to the bacterial solute-binding protein 5 family.</text>
</comment>
<dbReference type="InterPro" id="IPR000914">
    <property type="entry name" value="SBP_5_dom"/>
</dbReference>
<dbReference type="GO" id="GO:0016151">
    <property type="term" value="F:nickel cation binding"/>
    <property type="evidence" value="ECO:0007669"/>
    <property type="project" value="InterPro"/>
</dbReference>
<dbReference type="PROSITE" id="PS01040">
    <property type="entry name" value="SBP_BACTERIAL_5"/>
    <property type="match status" value="1"/>
</dbReference>
<dbReference type="EMBL" id="FMJE01000004">
    <property type="protein sequence ID" value="SCM81616.1"/>
    <property type="molecule type" value="Genomic_DNA"/>
</dbReference>
<feature type="domain" description="Solute-binding protein family 5" evidence="4">
    <location>
        <begin position="63"/>
        <end position="426"/>
    </location>
</feature>
<reference evidence="5" key="1">
    <citation type="submission" date="2016-08" db="EMBL/GenBank/DDBJ databases">
        <authorList>
            <person name="Seilhamer J.J."/>
        </authorList>
    </citation>
    <scope>NUCLEOTIDE SEQUENCE</scope>
    <source>
        <strain evidence="5">86</strain>
    </source>
</reference>
<sequence length="517" mass="58817">MTFLMMTLLGGCSAGDKVAGEKKELVFANFRDIRDLNPHLYSGEMWAQNMLYESLVMNTETGVAPWLAEKWDISADGKVYDFHLRKDVSFSDGEKFNAQAAKLNIDAILDNRDRHTWLEMVRLIDRVEVVDDYTLRFVLKSPYYPMLTELAVTRPFRFISPKSMKDGQTKNGVTAYVGTGPWVLTEHKTDQYAVFTVNSRYWGAKPKIEKVTMKVIPDNQTRVLALQKGEIDLIFGKNMIDADSFTQLGKDNKFEAVMSQPSSTRMLLMNTTSGPLQDLRVRQALEHSINKQGISENIFNGSESVADTLLAKTVPYCNIDLKPFAYDVSQAERLLEEAGWQKAAGQKYRQKDGQALLIKTHYNSNSALEKTISEYIQSELAKVGVNLEIVGEEEQAYRDRQKAGNFDIIFNISWGTPYDPQSSLAGMKLPVYGDYYAQQGLKDKKALDQAITDVLISTDETKRQNLYTYILTTLHDEAVYIPLTYERNRAVYTKKLKGVTFNPSQYDIPFEKMYFGQ</sequence>
<dbReference type="GO" id="GO:1904680">
    <property type="term" value="F:peptide transmembrane transporter activity"/>
    <property type="evidence" value="ECO:0007669"/>
    <property type="project" value="TreeGrafter"/>
</dbReference>
<dbReference type="InterPro" id="IPR011980">
    <property type="entry name" value="CntA-like"/>
</dbReference>
<dbReference type="GO" id="GO:0043190">
    <property type="term" value="C:ATP-binding cassette (ABC) transporter complex"/>
    <property type="evidence" value="ECO:0007669"/>
    <property type="project" value="InterPro"/>
</dbReference>
<dbReference type="GO" id="GO:0015833">
    <property type="term" value="P:peptide transport"/>
    <property type="evidence" value="ECO:0007669"/>
    <property type="project" value="TreeGrafter"/>
</dbReference>
<evidence type="ECO:0000256" key="3">
    <source>
        <dbReference type="ARBA" id="ARBA00022729"/>
    </source>
</evidence>
<dbReference type="SUPFAM" id="SSF53850">
    <property type="entry name" value="Periplasmic binding protein-like II"/>
    <property type="match status" value="1"/>
</dbReference>
<name>A0A212LVS7_9FIRM</name>
<dbReference type="NCBIfam" id="TIGR02294">
    <property type="entry name" value="nickel_nikA"/>
    <property type="match status" value="1"/>
</dbReference>
<organism evidence="5">
    <name type="scientific">uncultured Sporomusa sp</name>
    <dbReference type="NCBI Taxonomy" id="307249"/>
    <lineage>
        <taxon>Bacteria</taxon>
        <taxon>Bacillati</taxon>
        <taxon>Bacillota</taxon>
        <taxon>Negativicutes</taxon>
        <taxon>Selenomonadales</taxon>
        <taxon>Sporomusaceae</taxon>
        <taxon>Sporomusa</taxon>
        <taxon>environmental samples</taxon>
    </lineage>
</organism>
<dbReference type="GO" id="GO:0020037">
    <property type="term" value="F:heme binding"/>
    <property type="evidence" value="ECO:0007669"/>
    <property type="project" value="InterPro"/>
</dbReference>
<dbReference type="Gene3D" id="3.40.190.10">
    <property type="entry name" value="Periplasmic binding protein-like II"/>
    <property type="match status" value="1"/>
</dbReference>
<dbReference type="PANTHER" id="PTHR30290">
    <property type="entry name" value="PERIPLASMIC BINDING COMPONENT OF ABC TRANSPORTER"/>
    <property type="match status" value="1"/>
</dbReference>
<dbReference type="Gene3D" id="3.10.105.10">
    <property type="entry name" value="Dipeptide-binding Protein, Domain 3"/>
    <property type="match status" value="1"/>
</dbReference>
<keyword evidence="3" id="KW-0732">Signal</keyword>